<organism evidence="1 2">
    <name type="scientific">Methylobacterium terricola</name>
    <dbReference type="NCBI Taxonomy" id="2583531"/>
    <lineage>
        <taxon>Bacteria</taxon>
        <taxon>Pseudomonadati</taxon>
        <taxon>Pseudomonadota</taxon>
        <taxon>Alphaproteobacteria</taxon>
        <taxon>Hyphomicrobiales</taxon>
        <taxon>Methylobacteriaceae</taxon>
        <taxon>Methylobacterium</taxon>
    </lineage>
</organism>
<dbReference type="InterPro" id="IPR003374">
    <property type="entry name" value="ApbE-like_sf"/>
</dbReference>
<dbReference type="SUPFAM" id="SSF143631">
    <property type="entry name" value="ApbE-like"/>
    <property type="match status" value="1"/>
</dbReference>
<proteinExistence type="predicted"/>
<dbReference type="Gene3D" id="3.10.520.10">
    <property type="entry name" value="ApbE-like domains"/>
    <property type="match status" value="1"/>
</dbReference>
<accession>A0A5C4LFP0</accession>
<dbReference type="EMBL" id="VDDA01000010">
    <property type="protein sequence ID" value="TNC11035.1"/>
    <property type="molecule type" value="Genomic_DNA"/>
</dbReference>
<dbReference type="RefSeq" id="WP_139037644.1">
    <property type="nucleotide sequence ID" value="NZ_VDDA01000010.1"/>
</dbReference>
<dbReference type="OrthoDB" id="9814719at2"/>
<gene>
    <name evidence="1" type="ORF">FF100_20750</name>
</gene>
<reference evidence="1 2" key="1">
    <citation type="submission" date="2019-06" db="EMBL/GenBank/DDBJ databases">
        <title>Genome of Methylobacterium sp. 17Sr1-39.</title>
        <authorList>
            <person name="Seo T."/>
        </authorList>
    </citation>
    <scope>NUCLEOTIDE SEQUENCE [LARGE SCALE GENOMIC DNA]</scope>
    <source>
        <strain evidence="1 2">17Sr1-39</strain>
    </source>
</reference>
<dbReference type="AlphaFoldDB" id="A0A5C4LFP0"/>
<protein>
    <submittedName>
        <fullName evidence="1">UPF0280 family protein</fullName>
    </submittedName>
</protein>
<dbReference type="PIRSF" id="PIRSF006421">
    <property type="entry name" value="UCP006421"/>
    <property type="match status" value="1"/>
</dbReference>
<dbReference type="Proteomes" id="UP000305267">
    <property type="component" value="Unassembled WGS sequence"/>
</dbReference>
<comment type="caution">
    <text evidence="1">The sequence shown here is derived from an EMBL/GenBank/DDBJ whole genome shotgun (WGS) entry which is preliminary data.</text>
</comment>
<dbReference type="InterPro" id="IPR007183">
    <property type="entry name" value="UPF0280"/>
</dbReference>
<evidence type="ECO:0000313" key="1">
    <source>
        <dbReference type="EMBL" id="TNC11035.1"/>
    </source>
</evidence>
<evidence type="ECO:0000313" key="2">
    <source>
        <dbReference type="Proteomes" id="UP000305267"/>
    </source>
</evidence>
<name>A0A5C4LFP0_9HYPH</name>
<dbReference type="NCBIfam" id="NF003322">
    <property type="entry name" value="PRK04334.1-2"/>
    <property type="match status" value="1"/>
</dbReference>
<sequence length="296" mass="30552">MDGPAHQLLADGRLHLQHGPIDLVLRAYGTEGAVAEAHRAAVDRFATVLGELVGELPELRKAMSERPRVQGTIARRMVAACRPHREFITPMAAVAGAVADEILEAMREAAPLDKAFVNDGGDIALHLTEGETLAVGVAADFSGGPVPALNGRVILACEDGIGGIATSGRQGRSFSLGLADSVTVLARDAAGADAAATLIANAVDLPGHAGVERVPATDLDPDSDLGPRLVTVAVPVLSVDAVAEALEAGRRRAAQLRAAGLIRSAALMLQGRSVVLDDPGILDTPGILEGRRKIRS</sequence>
<keyword evidence="2" id="KW-1185">Reference proteome</keyword>